<protein>
    <submittedName>
        <fullName evidence="4">NAD-P-binding protein</fullName>
    </submittedName>
</protein>
<dbReference type="EMBL" id="KV722581">
    <property type="protein sequence ID" value="OCH85491.1"/>
    <property type="molecule type" value="Genomic_DNA"/>
</dbReference>
<dbReference type="PANTHER" id="PTHR43544">
    <property type="entry name" value="SHORT-CHAIN DEHYDROGENASE/REDUCTASE"/>
    <property type="match status" value="1"/>
</dbReference>
<dbReference type="InterPro" id="IPR051468">
    <property type="entry name" value="Fungal_SecMetab_SDRs"/>
</dbReference>
<dbReference type="CDD" id="cd05325">
    <property type="entry name" value="carb_red_sniffer_like_SDR_c"/>
    <property type="match status" value="1"/>
</dbReference>
<accession>A0A8E2AJ74</accession>
<proteinExistence type="inferred from homology"/>
<sequence length="240" mass="25667">MSTAHTWLVTGSSRGIGLELVRQLLEDPSNVVIAACRNPDGATVLKALHESDAAKGELHVVGLDVSDEASIRGSVKAVEQILGEGRGLDYLVNNAAAHNGDDSAFAFSSEAFTRIFQTNVVGPALMGEVYLPYLLKSTRKVIVNTSSGLGSISLDEYGPRFTTYAVTKTALNMLTNKQAKARPELTVISLCPGWVKTDMGGEAADLEPHESVSGILKVVTSLGPKDSGKFCRYNGEEWPW</sequence>
<keyword evidence="3" id="KW-0560">Oxidoreductase</keyword>
<evidence type="ECO:0000313" key="4">
    <source>
        <dbReference type="EMBL" id="OCH85491.1"/>
    </source>
</evidence>
<dbReference type="InterPro" id="IPR036291">
    <property type="entry name" value="NAD(P)-bd_dom_sf"/>
</dbReference>
<reference evidence="4 5" key="1">
    <citation type="submission" date="2016-07" db="EMBL/GenBank/DDBJ databases">
        <title>Draft genome of the white-rot fungus Obba rivulosa 3A-2.</title>
        <authorList>
            <consortium name="DOE Joint Genome Institute"/>
            <person name="Miettinen O."/>
            <person name="Riley R."/>
            <person name="Acob R."/>
            <person name="Barry K."/>
            <person name="Cullen D."/>
            <person name="De Vries R."/>
            <person name="Hainaut M."/>
            <person name="Hatakka A."/>
            <person name="Henrissat B."/>
            <person name="Hilden K."/>
            <person name="Kuo R."/>
            <person name="Labutti K."/>
            <person name="Lipzen A."/>
            <person name="Makela M.R."/>
            <person name="Sandor L."/>
            <person name="Spatafora J.W."/>
            <person name="Grigoriev I.V."/>
            <person name="Hibbett D.S."/>
        </authorList>
    </citation>
    <scope>NUCLEOTIDE SEQUENCE [LARGE SCALE GENOMIC DNA]</scope>
    <source>
        <strain evidence="4 5">3A-2</strain>
    </source>
</reference>
<keyword evidence="2" id="KW-0521">NADP</keyword>
<dbReference type="PROSITE" id="PS00061">
    <property type="entry name" value="ADH_SHORT"/>
    <property type="match status" value="1"/>
</dbReference>
<dbReference type="Pfam" id="PF00106">
    <property type="entry name" value="adh_short"/>
    <property type="match status" value="1"/>
</dbReference>
<dbReference type="PRINTS" id="PR00081">
    <property type="entry name" value="GDHRDH"/>
</dbReference>
<dbReference type="InterPro" id="IPR002347">
    <property type="entry name" value="SDR_fam"/>
</dbReference>
<dbReference type="GO" id="GO:0016491">
    <property type="term" value="F:oxidoreductase activity"/>
    <property type="evidence" value="ECO:0007669"/>
    <property type="project" value="UniProtKB-KW"/>
</dbReference>
<dbReference type="Gene3D" id="3.40.50.720">
    <property type="entry name" value="NAD(P)-binding Rossmann-like Domain"/>
    <property type="match status" value="1"/>
</dbReference>
<gene>
    <name evidence="4" type="ORF">OBBRIDRAFT_798135</name>
</gene>
<keyword evidence="5" id="KW-1185">Reference proteome</keyword>
<dbReference type="Proteomes" id="UP000250043">
    <property type="component" value="Unassembled WGS sequence"/>
</dbReference>
<evidence type="ECO:0000256" key="1">
    <source>
        <dbReference type="ARBA" id="ARBA00006484"/>
    </source>
</evidence>
<organism evidence="4 5">
    <name type="scientific">Obba rivulosa</name>
    <dbReference type="NCBI Taxonomy" id="1052685"/>
    <lineage>
        <taxon>Eukaryota</taxon>
        <taxon>Fungi</taxon>
        <taxon>Dikarya</taxon>
        <taxon>Basidiomycota</taxon>
        <taxon>Agaricomycotina</taxon>
        <taxon>Agaricomycetes</taxon>
        <taxon>Polyporales</taxon>
        <taxon>Gelatoporiaceae</taxon>
        <taxon>Obba</taxon>
    </lineage>
</organism>
<dbReference type="PANTHER" id="PTHR43544:SF7">
    <property type="entry name" value="NADB-LER2"/>
    <property type="match status" value="1"/>
</dbReference>
<dbReference type="SUPFAM" id="SSF51735">
    <property type="entry name" value="NAD(P)-binding Rossmann-fold domains"/>
    <property type="match status" value="1"/>
</dbReference>
<dbReference type="GO" id="GO:0005737">
    <property type="term" value="C:cytoplasm"/>
    <property type="evidence" value="ECO:0007669"/>
    <property type="project" value="TreeGrafter"/>
</dbReference>
<comment type="similarity">
    <text evidence="1">Belongs to the short-chain dehydrogenases/reductases (SDR) family.</text>
</comment>
<evidence type="ECO:0000256" key="3">
    <source>
        <dbReference type="ARBA" id="ARBA00023002"/>
    </source>
</evidence>
<dbReference type="OrthoDB" id="9876299at2759"/>
<evidence type="ECO:0000256" key="2">
    <source>
        <dbReference type="ARBA" id="ARBA00022857"/>
    </source>
</evidence>
<dbReference type="InterPro" id="IPR020904">
    <property type="entry name" value="Sc_DH/Rdtase_CS"/>
</dbReference>
<dbReference type="AlphaFoldDB" id="A0A8E2AJ74"/>
<evidence type="ECO:0000313" key="5">
    <source>
        <dbReference type="Proteomes" id="UP000250043"/>
    </source>
</evidence>
<name>A0A8E2AJ74_9APHY</name>